<proteinExistence type="predicted"/>
<evidence type="ECO:0000313" key="2">
    <source>
        <dbReference type="EMBL" id="KAK7248902.1"/>
    </source>
</evidence>
<protein>
    <submittedName>
        <fullName evidence="2">Uncharacterized protein</fullName>
    </submittedName>
</protein>
<keyword evidence="3" id="KW-1185">Reference proteome</keyword>
<sequence>MADVLTACDGATTPQAREEEGGPQRRRRRRGRGAGESERKAFAAIAKTLRRLSHRDKETRLRLGKLDERVGDAVALASSEFRGRRASWRSG</sequence>
<gene>
    <name evidence="2" type="ORF">SO694_00042291</name>
</gene>
<evidence type="ECO:0000256" key="1">
    <source>
        <dbReference type="SAM" id="MobiDB-lite"/>
    </source>
</evidence>
<name>A0ABR1G7E8_AURAN</name>
<comment type="caution">
    <text evidence="2">The sequence shown here is derived from an EMBL/GenBank/DDBJ whole genome shotgun (WGS) entry which is preliminary data.</text>
</comment>
<evidence type="ECO:0000313" key="3">
    <source>
        <dbReference type="Proteomes" id="UP001363151"/>
    </source>
</evidence>
<organism evidence="2 3">
    <name type="scientific">Aureococcus anophagefferens</name>
    <name type="common">Harmful bloom alga</name>
    <dbReference type="NCBI Taxonomy" id="44056"/>
    <lineage>
        <taxon>Eukaryota</taxon>
        <taxon>Sar</taxon>
        <taxon>Stramenopiles</taxon>
        <taxon>Ochrophyta</taxon>
        <taxon>Pelagophyceae</taxon>
        <taxon>Pelagomonadales</taxon>
        <taxon>Pelagomonadaceae</taxon>
        <taxon>Aureococcus</taxon>
    </lineage>
</organism>
<reference evidence="2 3" key="1">
    <citation type="submission" date="2024-03" db="EMBL/GenBank/DDBJ databases">
        <title>Aureococcus anophagefferens CCMP1851 and Kratosvirus quantuckense: Draft genome of a second virus-susceptible host strain in the model system.</title>
        <authorList>
            <person name="Chase E."/>
            <person name="Truchon A.R."/>
            <person name="Schepens W."/>
            <person name="Wilhelm S.W."/>
        </authorList>
    </citation>
    <scope>NUCLEOTIDE SEQUENCE [LARGE SCALE GENOMIC DNA]</scope>
    <source>
        <strain evidence="2 3">CCMP1851</strain>
    </source>
</reference>
<dbReference type="EMBL" id="JBBJCI010000085">
    <property type="protein sequence ID" value="KAK7248902.1"/>
    <property type="molecule type" value="Genomic_DNA"/>
</dbReference>
<dbReference type="Proteomes" id="UP001363151">
    <property type="component" value="Unassembled WGS sequence"/>
</dbReference>
<feature type="region of interest" description="Disordered" evidence="1">
    <location>
        <begin position="1"/>
        <end position="40"/>
    </location>
</feature>
<accession>A0ABR1G7E8</accession>